<gene>
    <name evidence="1" type="ORF">dnm_017240</name>
</gene>
<dbReference type="KEGG" id="dmm:dnm_017240"/>
<dbReference type="AlphaFoldDB" id="A0A975GLL5"/>
<evidence type="ECO:0000313" key="1">
    <source>
        <dbReference type="EMBL" id="QTA85710.1"/>
    </source>
</evidence>
<dbReference type="RefSeq" id="WP_207681647.1">
    <property type="nucleotide sequence ID" value="NZ_CP061800.1"/>
</dbReference>
<name>A0A975GLL5_9BACT</name>
<sequence length="126" mass="14707">MKTDEEKIKGQQLRIKFYQNDLGKEPVKDWLKTLQKDARKAVGKDMMTVQYGWPIGMPVVRALSGYKKLWEVRTELKGGIARIMFTIYKDVIVLLHGIIKKSQKTPKKDIDIAEKRKKSFLKNQKN</sequence>
<evidence type="ECO:0000313" key="2">
    <source>
        <dbReference type="Proteomes" id="UP000663722"/>
    </source>
</evidence>
<reference evidence="1" key="1">
    <citation type="journal article" date="2021" name="Microb. Physiol.">
        <title>Proteogenomic Insights into the Physiology of Marine, Sulfate-Reducing, Filamentous Desulfonema limicola and Desulfonema magnum.</title>
        <authorList>
            <person name="Schnaars V."/>
            <person name="Wohlbrand L."/>
            <person name="Scheve S."/>
            <person name="Hinrichs C."/>
            <person name="Reinhardt R."/>
            <person name="Rabus R."/>
        </authorList>
    </citation>
    <scope>NUCLEOTIDE SEQUENCE</scope>
    <source>
        <strain evidence="1">4be13</strain>
    </source>
</reference>
<dbReference type="InterPro" id="IPR009241">
    <property type="entry name" value="HigB-like"/>
</dbReference>
<keyword evidence="2" id="KW-1185">Reference proteome</keyword>
<accession>A0A975GLL5</accession>
<dbReference type="EMBL" id="CP061800">
    <property type="protein sequence ID" value="QTA85710.1"/>
    <property type="molecule type" value="Genomic_DNA"/>
</dbReference>
<dbReference type="Pfam" id="PF05973">
    <property type="entry name" value="Gp49"/>
    <property type="match status" value="1"/>
</dbReference>
<organism evidence="1 2">
    <name type="scientific">Desulfonema magnum</name>
    <dbReference type="NCBI Taxonomy" id="45655"/>
    <lineage>
        <taxon>Bacteria</taxon>
        <taxon>Pseudomonadati</taxon>
        <taxon>Thermodesulfobacteriota</taxon>
        <taxon>Desulfobacteria</taxon>
        <taxon>Desulfobacterales</taxon>
        <taxon>Desulfococcaceae</taxon>
        <taxon>Desulfonema</taxon>
    </lineage>
</organism>
<protein>
    <submittedName>
        <fullName evidence="1">Toxin-antitoxin system, toxin component HigB domain-containing</fullName>
    </submittedName>
</protein>
<dbReference type="Proteomes" id="UP000663722">
    <property type="component" value="Chromosome"/>
</dbReference>
<proteinExistence type="predicted"/>